<dbReference type="InterPro" id="IPR002941">
    <property type="entry name" value="DNA_methylase_N4/N6"/>
</dbReference>
<dbReference type="GO" id="GO:0032259">
    <property type="term" value="P:methylation"/>
    <property type="evidence" value="ECO:0007669"/>
    <property type="project" value="UniProtKB-KW"/>
</dbReference>
<evidence type="ECO:0000256" key="1">
    <source>
        <dbReference type="ARBA" id="ARBA00006594"/>
    </source>
</evidence>
<name>A0ABX8Y756_ANETH</name>
<keyword evidence="4" id="KW-0949">S-adenosyl-L-methionine</keyword>
<dbReference type="Gene3D" id="3.90.1530.10">
    <property type="entry name" value="Conserved hypothetical protein from pyrococcus furiosus pfu- 392566-001, ParB domain"/>
    <property type="match status" value="1"/>
</dbReference>
<dbReference type="Pfam" id="PF01555">
    <property type="entry name" value="N6_N4_Mtase"/>
    <property type="match status" value="1"/>
</dbReference>
<dbReference type="PIRSF" id="PIRSF036758">
    <property type="entry name" value="Aden_M_ParB"/>
    <property type="match status" value="1"/>
</dbReference>
<protein>
    <submittedName>
        <fullName evidence="7">DNA modification methylase</fullName>
    </submittedName>
</protein>
<dbReference type="PRINTS" id="PR00506">
    <property type="entry name" value="D21N6MTFRASE"/>
</dbReference>
<dbReference type="Proteomes" id="UP000826616">
    <property type="component" value="Chromosome"/>
</dbReference>
<sequence length="431" mass="48691">MEIRKVSIASINPAPYNPRVDLQPRDPEYEKLKRSITEFGYVEPLVWNERTGNLVGGHQRFKILLEQGYTEIEVSVVNLDEAREKALNIALNKISGRWDEEKLAILLQELAESEIGIELTGFDKEALDELLSTLPADTEPDEPVVDDEYDVQAALDAIKEPETRYGDIWRLGRHLLVCGDATRLEDVQRLMQGKKANLVVTDPPYNVAVESDSERLAADGRESILNDDMSDEDFVVFLNQIFTNYAAIMKPNAAIYIFHPSSYQREFENAMNAAGIVTRSQCIWVKNAPTFGWAQYRYKHEPVFYAHIKGKAPAWYGDRKQTTVWKAGLPVEIPEPETVWEVSRGDVTKYVHPTQKPLDLLAIPIGNSSKKGDIVVDFFGGSGSTLMTCEQMGRECRTLELDLVFCDVIKQRFYEATGIEPVLVSRIDEAA</sequence>
<evidence type="ECO:0000313" key="7">
    <source>
        <dbReference type="EMBL" id="QYY41475.1"/>
    </source>
</evidence>
<dbReference type="InterPro" id="IPR002295">
    <property type="entry name" value="N4/N6-MTase_EcoPI_Mod-like"/>
</dbReference>
<evidence type="ECO:0000256" key="4">
    <source>
        <dbReference type="ARBA" id="ARBA00022691"/>
    </source>
</evidence>
<dbReference type="InterPro" id="IPR036086">
    <property type="entry name" value="ParB/Sulfiredoxin_sf"/>
</dbReference>
<organism evidence="7 8">
    <name type="scientific">Aneurinibacillus thermoaerophilus</name>
    <dbReference type="NCBI Taxonomy" id="143495"/>
    <lineage>
        <taxon>Bacteria</taxon>
        <taxon>Bacillati</taxon>
        <taxon>Bacillota</taxon>
        <taxon>Bacilli</taxon>
        <taxon>Bacillales</taxon>
        <taxon>Paenibacillaceae</taxon>
        <taxon>Aneurinibacillus group</taxon>
        <taxon>Aneurinibacillus</taxon>
    </lineage>
</organism>
<dbReference type="GeneID" id="97141906"/>
<evidence type="ECO:0000256" key="3">
    <source>
        <dbReference type="ARBA" id="ARBA00022679"/>
    </source>
</evidence>
<dbReference type="Gene3D" id="3.40.50.150">
    <property type="entry name" value="Vaccinia Virus protein VP39"/>
    <property type="match status" value="1"/>
</dbReference>
<dbReference type="RefSeq" id="WP_057898499.1">
    <property type="nucleotide sequence ID" value="NZ_CP080764.1"/>
</dbReference>
<evidence type="ECO:0000313" key="8">
    <source>
        <dbReference type="Proteomes" id="UP000826616"/>
    </source>
</evidence>
<evidence type="ECO:0000259" key="6">
    <source>
        <dbReference type="SMART" id="SM00470"/>
    </source>
</evidence>
<dbReference type="PROSITE" id="PS00092">
    <property type="entry name" value="N6_MTASE"/>
    <property type="match status" value="1"/>
</dbReference>
<keyword evidence="8" id="KW-1185">Reference proteome</keyword>
<feature type="domain" description="ParB-like N-terminal" evidence="6">
    <location>
        <begin position="4"/>
        <end position="93"/>
    </location>
</feature>
<gene>
    <name evidence="7" type="ORF">K3F53_11040</name>
</gene>
<reference evidence="7 8" key="1">
    <citation type="submission" date="2021-08" db="EMBL/GenBank/DDBJ databases">
        <title>Complete genome sequence of the strain Aneurinibacillus thermoaerophilus CCM 8960.</title>
        <authorList>
            <person name="Musilova J."/>
            <person name="Kourilova X."/>
            <person name="Pernicova I."/>
            <person name="Bezdicek M."/>
            <person name="Lengerova M."/>
            <person name="Obruca S."/>
            <person name="Sedlar K."/>
        </authorList>
    </citation>
    <scope>NUCLEOTIDE SEQUENCE [LARGE SCALE GENOMIC DNA]</scope>
    <source>
        <strain evidence="7 8">CCM 8960</strain>
    </source>
</reference>
<keyword evidence="5" id="KW-0680">Restriction system</keyword>
<dbReference type="SMART" id="SM00470">
    <property type="entry name" value="ParB"/>
    <property type="match status" value="1"/>
</dbReference>
<dbReference type="CDD" id="cd16401">
    <property type="entry name" value="ParB_N_like_MT"/>
    <property type="match status" value="1"/>
</dbReference>
<evidence type="ECO:0000256" key="2">
    <source>
        <dbReference type="ARBA" id="ARBA00022603"/>
    </source>
</evidence>
<accession>A0ABX8Y756</accession>
<dbReference type="Pfam" id="PF02195">
    <property type="entry name" value="ParB_N"/>
    <property type="match status" value="1"/>
</dbReference>
<dbReference type="InterPro" id="IPR029063">
    <property type="entry name" value="SAM-dependent_MTases_sf"/>
</dbReference>
<dbReference type="SUPFAM" id="SSF110849">
    <property type="entry name" value="ParB/Sulfiredoxin"/>
    <property type="match status" value="1"/>
</dbReference>
<dbReference type="EMBL" id="CP080764">
    <property type="protein sequence ID" value="QYY41475.1"/>
    <property type="molecule type" value="Genomic_DNA"/>
</dbReference>
<dbReference type="InterPro" id="IPR003115">
    <property type="entry name" value="ParB_N"/>
</dbReference>
<evidence type="ECO:0000256" key="5">
    <source>
        <dbReference type="ARBA" id="ARBA00022747"/>
    </source>
</evidence>
<proteinExistence type="inferred from homology"/>
<dbReference type="GO" id="GO:0008168">
    <property type="term" value="F:methyltransferase activity"/>
    <property type="evidence" value="ECO:0007669"/>
    <property type="project" value="UniProtKB-KW"/>
</dbReference>
<dbReference type="InterPro" id="IPR015840">
    <property type="entry name" value="DNA_MeTrfase_ParB"/>
</dbReference>
<dbReference type="InterPro" id="IPR002052">
    <property type="entry name" value="DNA_methylase_N6_adenine_CS"/>
</dbReference>
<dbReference type="SUPFAM" id="SSF53335">
    <property type="entry name" value="S-adenosyl-L-methionine-dependent methyltransferases"/>
    <property type="match status" value="1"/>
</dbReference>
<comment type="similarity">
    <text evidence="1">Belongs to the N(4)/N(6)-methyltransferase family.</text>
</comment>
<keyword evidence="3" id="KW-0808">Transferase</keyword>
<keyword evidence="2 7" id="KW-0489">Methyltransferase</keyword>